<keyword evidence="3" id="KW-1185">Reference proteome</keyword>
<protein>
    <submittedName>
        <fullName evidence="2">Uncharacterized protein</fullName>
    </submittedName>
</protein>
<organism evidence="2 3">
    <name type="scientific">Smittium culicis</name>
    <dbReference type="NCBI Taxonomy" id="133412"/>
    <lineage>
        <taxon>Eukaryota</taxon>
        <taxon>Fungi</taxon>
        <taxon>Fungi incertae sedis</taxon>
        <taxon>Zoopagomycota</taxon>
        <taxon>Kickxellomycotina</taxon>
        <taxon>Harpellomycetes</taxon>
        <taxon>Harpellales</taxon>
        <taxon>Legeriomycetaceae</taxon>
        <taxon>Smittium</taxon>
    </lineage>
</organism>
<sequence length="69" mass="7467">MESDLPSSSKIPTKKIINKSGDTNMEICHLVSESIGLVILAVGPSASKDDHIESKKEERRCSRKLSIGA</sequence>
<feature type="compositionally biased region" description="Basic and acidic residues" evidence="1">
    <location>
        <begin position="47"/>
        <end position="60"/>
    </location>
</feature>
<reference evidence="2 3" key="1">
    <citation type="submission" date="2017-01" db="EMBL/GenBank/DDBJ databases">
        <authorList>
            <person name="Mah S.A."/>
            <person name="Swanson W.J."/>
            <person name="Moy G.W."/>
            <person name="Vacquier V.D."/>
        </authorList>
    </citation>
    <scope>NUCLEOTIDE SEQUENCE [LARGE SCALE GENOMIC DNA]</scope>
    <source>
        <strain evidence="2 3">GSMNP</strain>
    </source>
</reference>
<dbReference type="EMBL" id="LSSN01003446">
    <property type="protein sequence ID" value="OMJ13544.1"/>
    <property type="molecule type" value="Genomic_DNA"/>
</dbReference>
<feature type="region of interest" description="Disordered" evidence="1">
    <location>
        <begin position="47"/>
        <end position="69"/>
    </location>
</feature>
<evidence type="ECO:0000313" key="3">
    <source>
        <dbReference type="Proteomes" id="UP000187283"/>
    </source>
</evidence>
<accession>A0A1R1XFY5</accession>
<comment type="caution">
    <text evidence="2">The sequence shown here is derived from an EMBL/GenBank/DDBJ whole genome shotgun (WGS) entry which is preliminary data.</text>
</comment>
<proteinExistence type="predicted"/>
<evidence type="ECO:0000256" key="1">
    <source>
        <dbReference type="SAM" id="MobiDB-lite"/>
    </source>
</evidence>
<evidence type="ECO:0000313" key="2">
    <source>
        <dbReference type="EMBL" id="OMJ13544.1"/>
    </source>
</evidence>
<gene>
    <name evidence="2" type="ORF">AYI70_g8428</name>
</gene>
<dbReference type="Proteomes" id="UP000187283">
    <property type="component" value="Unassembled WGS sequence"/>
</dbReference>
<name>A0A1R1XFY5_9FUNG</name>
<dbReference type="AlphaFoldDB" id="A0A1R1XFY5"/>